<evidence type="ECO:0000256" key="2">
    <source>
        <dbReference type="SAM" id="MobiDB-lite"/>
    </source>
</evidence>
<dbReference type="Proteomes" id="UP000229976">
    <property type="component" value="Unassembled WGS sequence"/>
</dbReference>
<evidence type="ECO:0000313" key="4">
    <source>
        <dbReference type="EMBL" id="PIP22729.1"/>
    </source>
</evidence>
<dbReference type="SUPFAM" id="SSF74853">
    <property type="entry name" value="Lamin A/C globular tail domain"/>
    <property type="match status" value="2"/>
</dbReference>
<dbReference type="InterPro" id="IPR036415">
    <property type="entry name" value="Lamin_tail_dom_sf"/>
</dbReference>
<feature type="domain" description="LTD" evidence="3">
    <location>
        <begin position="595"/>
        <end position="735"/>
    </location>
</feature>
<dbReference type="EMBL" id="PCRO01000031">
    <property type="protein sequence ID" value="PIP22729.1"/>
    <property type="molecule type" value="Genomic_DNA"/>
</dbReference>
<evidence type="ECO:0000313" key="5">
    <source>
        <dbReference type="Proteomes" id="UP000229976"/>
    </source>
</evidence>
<organism evidence="4 5">
    <name type="scientific">Candidatus Nealsonbacteria bacterium CG23_combo_of_CG06-09_8_20_14_all_39_17</name>
    <dbReference type="NCBI Taxonomy" id="1974722"/>
    <lineage>
        <taxon>Bacteria</taxon>
        <taxon>Candidatus Nealsoniibacteriota</taxon>
    </lineage>
</organism>
<sequence>MVEDLFRKCVFGAIAFLVIANLFFIGNVSAKIELDDKDVERIKTGLSLMKTAGNIVVSDDKIKTIMNTILGGAETGTDITYGLVALSALNEMDMVDMVVSQRFKTDAQAYFNSILDEKLNLVSYWKGIGYDFVKVLMGKNILGPMSALTLNAFSISNEAVNIFIGIKNLQMVKLYEGMWFYFDQRRYNTSHQEAWSDALDAMGWAANLSSPYSLVKIDSKNMSKLEAQFSALWDKWGEHIDSNGIKKEFRSQVEKEFQEKFLKIKQEQELAKINKGPSFWDNLSDVAYAIFQGIVNVFVRNNPAGGASISQSFQPDSNSSVQGIQGVEDVQNAETLPSGEEESADLWDMPVLTGDAFEINNSKSLDDLKRELDEITKKSSLITQELKKLMEENEPKEALEEEQELLEKEKKKDEVKEMEPAFCERISVGRPLRDRVVINEVAWMGTENLANDEWIELKNISNGQIDLTGWQILDKDKQIKAVFPKKIILSGGYFLLERTDDFSAPTVTADLIYTGTLSNSDEALYLFDAGCQIQDEVLAEPNWPSGDSAGRRTMEKRNDSTWQSSLNPGGTPKANNSNGYFVLPNNGGKASNSTSSSTATSTSTSASISVPVLTPAIGILISEVQITGGAGKTDNDFIELHNPNNSTVNLKGHRLVKRTKVGVSDSSIKSWTADTFIPAKGYYLWANSDYADVSAIADVTTSSTLADDNGVALRFGSEDTGAIIDSVGWGLAQNAFVEGAVFSENPSVGKSIVRKWDEAVQNYKDTNDNSQDFELGIPTPKTKNIKYEARSRPEDDQPLAEVCGSGHFDLCLIDTDCQGANGFWYNGICNTEQAPEPTTSKEVVINEVAWMGTKASFSDEWLELYNNTDREINLEGWTLKAEDESPKIILKGVVLAKGHFLLERTNDTTISDIKADQIYTGALEDGGEKLQLFDGQNNLIDLVDCSSAWFKGDKDNKITMERISAGVAGSDPNNWANNNIITRNGQDAGKSLITGTPKAENSVSKSSTEVVSIGNQPFDEFSEVTLTYLGQPYIIGSGGITIPQGKTLKIEPGVALKFRGQMPYGPYFRVEGTLKALGANDKKINFTNISEGGYWGGIYFSSTSKDSVLDNVFIKDAMGPVQDRQYVMRADNSSIVFRNSEIRGYNNSCQFLLKNSESEIDDVSFSDPFPNTSYVAICIEGGAPIIKNSFFKNNTTGINISGETKESPNFRVENNVFEENGTPIILWGNASWPVFSGNQAQNNKLNGILVSHGRSITADTVWNADLTYVVAGIINVSPEATLTIGPGTVIKFNYESWRTNHGVFIYGGLKVLGTAEKPVIFTSVGDDGQYNFWKAINLMPGSKGDFENVVIRYGGTNFASGGCDDWWGDPVMKITQAQAILNNITMDSPSCIALGVSDSDISIENSKFIGRTKDGSFKTTAVFIQNANKKATIKNSVFENNYYGFVSYSDKEVILENNLFKGNDIPVIIGGGDFYPVGNILEGNWINGFEIKNDRNLGNITLRNDNDIPYVADRDNRYSSDVTISVSDGRVLTIEPGVILKIFPYGGIEVYGKLKAEGTAEKPIIFTSIFDDSYGGNTNNGENNLASLRPKSWRYLGFYSPGSSLNWAVVKYGGGWCQYGSCRDVIFKYEGGDVDIQNTIFENNE</sequence>
<dbReference type="InterPro" id="IPR011050">
    <property type="entry name" value="Pectin_lyase_fold/virulence"/>
</dbReference>
<dbReference type="PANTHER" id="PTHR41339:SF1">
    <property type="entry name" value="SECRETED PROTEIN"/>
    <property type="match status" value="1"/>
</dbReference>
<gene>
    <name evidence="4" type="ORF">COX37_02455</name>
</gene>
<dbReference type="Pfam" id="PF13229">
    <property type="entry name" value="Beta_helix"/>
    <property type="match status" value="1"/>
</dbReference>
<dbReference type="Gene3D" id="2.60.40.1260">
    <property type="entry name" value="Lamin Tail domain"/>
    <property type="match status" value="2"/>
</dbReference>
<name>A0A2G9YU70_9BACT</name>
<dbReference type="SMART" id="SM00710">
    <property type="entry name" value="PbH1"/>
    <property type="match status" value="9"/>
</dbReference>
<dbReference type="InterPro" id="IPR001322">
    <property type="entry name" value="Lamin_tail_dom"/>
</dbReference>
<dbReference type="Gene3D" id="2.160.20.10">
    <property type="entry name" value="Single-stranded right-handed beta-helix, Pectin lyase-like"/>
    <property type="match status" value="1"/>
</dbReference>
<dbReference type="PANTHER" id="PTHR41339">
    <property type="entry name" value="LIPL48"/>
    <property type="match status" value="1"/>
</dbReference>
<feature type="region of interest" description="Disordered" evidence="2">
    <location>
        <begin position="538"/>
        <end position="605"/>
    </location>
</feature>
<comment type="caution">
    <text evidence="4">The sequence shown here is derived from an EMBL/GenBank/DDBJ whole genome shotgun (WGS) entry which is preliminary data.</text>
</comment>
<dbReference type="InterPro" id="IPR012334">
    <property type="entry name" value="Pectin_lyas_fold"/>
</dbReference>
<evidence type="ECO:0000256" key="1">
    <source>
        <dbReference type="SAM" id="Coils"/>
    </source>
</evidence>
<dbReference type="Pfam" id="PF00932">
    <property type="entry name" value="LTD"/>
    <property type="match status" value="3"/>
</dbReference>
<feature type="compositionally biased region" description="Basic and acidic residues" evidence="2">
    <location>
        <begin position="549"/>
        <end position="559"/>
    </location>
</feature>
<feature type="coiled-coil region" evidence="1">
    <location>
        <begin position="365"/>
        <end position="419"/>
    </location>
</feature>
<keyword evidence="1" id="KW-0175">Coiled coil</keyword>
<evidence type="ECO:0000259" key="3">
    <source>
        <dbReference type="PROSITE" id="PS51841"/>
    </source>
</evidence>
<protein>
    <recommendedName>
        <fullName evidence="3">LTD domain-containing protein</fullName>
    </recommendedName>
</protein>
<feature type="compositionally biased region" description="Low complexity" evidence="2">
    <location>
        <begin position="590"/>
        <end position="605"/>
    </location>
</feature>
<feature type="domain" description="LTD" evidence="3">
    <location>
        <begin position="830"/>
        <end position="971"/>
    </location>
</feature>
<feature type="domain" description="LTD" evidence="3">
    <location>
        <begin position="424"/>
        <end position="545"/>
    </location>
</feature>
<dbReference type="PROSITE" id="PS51841">
    <property type="entry name" value="LTD"/>
    <property type="match status" value="3"/>
</dbReference>
<dbReference type="SUPFAM" id="SSF51126">
    <property type="entry name" value="Pectin lyase-like"/>
    <property type="match status" value="2"/>
</dbReference>
<reference evidence="4 5" key="1">
    <citation type="submission" date="2017-09" db="EMBL/GenBank/DDBJ databases">
        <title>Depth-based differentiation of microbial function through sediment-hosted aquifers and enrichment of novel symbionts in the deep terrestrial subsurface.</title>
        <authorList>
            <person name="Probst A.J."/>
            <person name="Ladd B."/>
            <person name="Jarett J.K."/>
            <person name="Geller-Mcgrath D.E."/>
            <person name="Sieber C.M."/>
            <person name="Emerson J.B."/>
            <person name="Anantharaman K."/>
            <person name="Thomas B.C."/>
            <person name="Malmstrom R."/>
            <person name="Stieglmeier M."/>
            <person name="Klingl A."/>
            <person name="Woyke T."/>
            <person name="Ryan C.M."/>
            <person name="Banfield J.F."/>
        </authorList>
    </citation>
    <scope>NUCLEOTIDE SEQUENCE [LARGE SCALE GENOMIC DNA]</scope>
    <source>
        <strain evidence="4">CG23_combo_of_CG06-09_8_20_14_all_39_17</strain>
    </source>
</reference>
<dbReference type="InterPro" id="IPR039448">
    <property type="entry name" value="Beta_helix"/>
</dbReference>
<proteinExistence type="predicted"/>
<feature type="compositionally biased region" description="Polar residues" evidence="2">
    <location>
        <begin position="560"/>
        <end position="579"/>
    </location>
</feature>
<dbReference type="InterPro" id="IPR006626">
    <property type="entry name" value="PbH1"/>
</dbReference>
<accession>A0A2G9YU70</accession>